<keyword evidence="1" id="KW-1133">Transmembrane helix</keyword>
<evidence type="ECO:0000313" key="3">
    <source>
        <dbReference type="EMBL" id="VDK42575.1"/>
    </source>
</evidence>
<dbReference type="AlphaFoldDB" id="A0A3P6QPW4"/>
<dbReference type="SUPFAM" id="SSF56112">
    <property type="entry name" value="Protein kinase-like (PK-like)"/>
    <property type="match status" value="1"/>
</dbReference>
<accession>A0A3P6QPW4</accession>
<keyword evidence="1" id="KW-0812">Transmembrane</keyword>
<dbReference type="Gene3D" id="1.10.510.10">
    <property type="entry name" value="Transferase(Phosphotransferase) domain 1"/>
    <property type="match status" value="1"/>
</dbReference>
<name>A0A3P6QPW4_9BILA</name>
<dbReference type="EMBL" id="UYRT01007478">
    <property type="protein sequence ID" value="VDK42575.1"/>
    <property type="molecule type" value="Genomic_DNA"/>
</dbReference>
<feature type="domain" description="Protein kinase" evidence="2">
    <location>
        <begin position="1"/>
        <end position="166"/>
    </location>
</feature>
<evidence type="ECO:0000259" key="2">
    <source>
        <dbReference type="PROSITE" id="PS50011"/>
    </source>
</evidence>
<evidence type="ECO:0000313" key="4">
    <source>
        <dbReference type="Proteomes" id="UP000271098"/>
    </source>
</evidence>
<dbReference type="PANTHER" id="PTHR11909">
    <property type="entry name" value="CASEIN KINASE-RELATED"/>
    <property type="match status" value="1"/>
</dbReference>
<dbReference type="InterPro" id="IPR000719">
    <property type="entry name" value="Prot_kinase_dom"/>
</dbReference>
<evidence type="ECO:0000256" key="1">
    <source>
        <dbReference type="SAM" id="Phobius"/>
    </source>
</evidence>
<dbReference type="InterPro" id="IPR011009">
    <property type="entry name" value="Kinase-like_dom_sf"/>
</dbReference>
<gene>
    <name evidence="3" type="ORF">GPUH_LOCUS4106</name>
</gene>
<dbReference type="GO" id="GO:0004672">
    <property type="term" value="F:protein kinase activity"/>
    <property type="evidence" value="ECO:0007669"/>
    <property type="project" value="InterPro"/>
</dbReference>
<keyword evidence="4" id="KW-1185">Reference proteome</keyword>
<reference evidence="3 4" key="1">
    <citation type="submission" date="2018-11" db="EMBL/GenBank/DDBJ databases">
        <authorList>
            <consortium name="Pathogen Informatics"/>
        </authorList>
    </citation>
    <scope>NUCLEOTIDE SEQUENCE [LARGE SCALE GENOMIC DNA]</scope>
</reference>
<proteinExistence type="predicted"/>
<organism evidence="3 4">
    <name type="scientific">Gongylonema pulchrum</name>
    <dbReference type="NCBI Taxonomy" id="637853"/>
    <lineage>
        <taxon>Eukaryota</taxon>
        <taxon>Metazoa</taxon>
        <taxon>Ecdysozoa</taxon>
        <taxon>Nematoda</taxon>
        <taxon>Chromadorea</taxon>
        <taxon>Rhabditida</taxon>
        <taxon>Spirurina</taxon>
        <taxon>Spiruromorpha</taxon>
        <taxon>Spiruroidea</taxon>
        <taxon>Gongylonematidae</taxon>
        <taxon>Gongylonema</taxon>
    </lineage>
</organism>
<dbReference type="OrthoDB" id="5979581at2759"/>
<dbReference type="InterPro" id="IPR050235">
    <property type="entry name" value="CK1_Ser-Thr_kinase"/>
</dbReference>
<keyword evidence="1" id="KW-0472">Membrane</keyword>
<protein>
    <recommendedName>
        <fullName evidence="2">Protein kinase domain-containing protein</fullName>
    </recommendedName>
</protein>
<dbReference type="Pfam" id="PF00069">
    <property type="entry name" value="Pkinase"/>
    <property type="match status" value="1"/>
</dbReference>
<dbReference type="Proteomes" id="UP000271098">
    <property type="component" value="Unassembled WGS sequence"/>
</dbReference>
<dbReference type="GO" id="GO:0005524">
    <property type="term" value="F:ATP binding"/>
    <property type="evidence" value="ECO:0007669"/>
    <property type="project" value="InterPro"/>
</dbReference>
<sequence length="172" mass="20383">MHCIGMIHRDVKGSNFAMGQGDLQRVVHMIDFGFARFYLKNGVDGQLHHRNARAKAPYLGTDRYCSVNVHMRMEQGRRDDLWSFLYMMVEFIVGTLPWKSSSYDDLLNLKMECEGRLFKNCPREFFAIYDHIRQLDYSDRPNYPLIAQKLREICERKNYQLTDPFDWEEGGK</sequence>
<feature type="transmembrane region" description="Helical" evidence="1">
    <location>
        <begin position="81"/>
        <end position="98"/>
    </location>
</feature>
<dbReference type="PROSITE" id="PS50011">
    <property type="entry name" value="PROTEIN_KINASE_DOM"/>
    <property type="match status" value="1"/>
</dbReference>